<accession>A0A1L8CXP0</accession>
<dbReference type="SUPFAM" id="SSF57829">
    <property type="entry name" value="Zn-binding ribosomal proteins"/>
    <property type="match status" value="1"/>
</dbReference>
<sequence length="58" mass="6745">MGVPKRRVSKARKNKRRAQWKISAPKLVSCPHCHQLMVPHRVCQNCGYYDGRQVVNID</sequence>
<evidence type="ECO:0000256" key="3">
    <source>
        <dbReference type="ARBA" id="ARBA00023274"/>
    </source>
</evidence>
<comment type="similarity">
    <text evidence="1 5">Belongs to the bacterial ribosomal protein bL32 family.</text>
</comment>
<dbReference type="InterPro" id="IPR044957">
    <property type="entry name" value="Ribosomal_bL32_bact"/>
</dbReference>
<evidence type="ECO:0000256" key="2">
    <source>
        <dbReference type="ARBA" id="ARBA00022980"/>
    </source>
</evidence>
<dbReference type="InterPro" id="IPR011332">
    <property type="entry name" value="Ribosomal_zn-bd"/>
</dbReference>
<organism evidence="6 7">
    <name type="scientific">Carboxydothermus pertinax</name>
    <dbReference type="NCBI Taxonomy" id="870242"/>
    <lineage>
        <taxon>Bacteria</taxon>
        <taxon>Bacillati</taxon>
        <taxon>Bacillota</taxon>
        <taxon>Clostridia</taxon>
        <taxon>Thermoanaerobacterales</taxon>
        <taxon>Thermoanaerobacteraceae</taxon>
        <taxon>Carboxydothermus</taxon>
    </lineage>
</organism>
<dbReference type="NCBIfam" id="TIGR01031">
    <property type="entry name" value="rpmF_bact"/>
    <property type="match status" value="1"/>
</dbReference>
<dbReference type="PANTHER" id="PTHR35534:SF1">
    <property type="entry name" value="LARGE RIBOSOMAL SUBUNIT PROTEIN BL32"/>
    <property type="match status" value="1"/>
</dbReference>
<proteinExistence type="inferred from homology"/>
<dbReference type="RefSeq" id="WP_075860085.1">
    <property type="nucleotide sequence ID" value="NZ_BDJK01000055.1"/>
</dbReference>
<dbReference type="AlphaFoldDB" id="A0A1L8CXP0"/>
<dbReference type="GO" id="GO:0015934">
    <property type="term" value="C:large ribosomal subunit"/>
    <property type="evidence" value="ECO:0007669"/>
    <property type="project" value="InterPro"/>
</dbReference>
<gene>
    <name evidence="5" type="primary">rpmF</name>
    <name evidence="6" type="ORF">cpu_22060</name>
</gene>
<dbReference type="InterPro" id="IPR002677">
    <property type="entry name" value="Ribosomal_bL32"/>
</dbReference>
<dbReference type="HAMAP" id="MF_00340">
    <property type="entry name" value="Ribosomal_bL32"/>
    <property type="match status" value="1"/>
</dbReference>
<keyword evidence="3 5" id="KW-0687">Ribonucleoprotein</keyword>
<dbReference type="PANTHER" id="PTHR35534">
    <property type="entry name" value="50S RIBOSOMAL PROTEIN L32"/>
    <property type="match status" value="1"/>
</dbReference>
<dbReference type="EMBL" id="BDJK01000055">
    <property type="protein sequence ID" value="GAV23696.1"/>
    <property type="molecule type" value="Genomic_DNA"/>
</dbReference>
<reference evidence="7" key="1">
    <citation type="submission" date="2016-12" db="EMBL/GenBank/DDBJ databases">
        <title>Draft Genome Sequences od Carboxydothermus pertinax and islandicus, Hydrogenogenic Carboxydotrophic Bacteria.</title>
        <authorList>
            <person name="Fukuyama Y."/>
            <person name="Ohmae K."/>
            <person name="Yoneda Y."/>
            <person name="Yoshida T."/>
            <person name="Sako Y."/>
        </authorList>
    </citation>
    <scope>NUCLEOTIDE SEQUENCE [LARGE SCALE GENOMIC DNA]</scope>
    <source>
        <strain evidence="7">Ug1</strain>
    </source>
</reference>
<protein>
    <recommendedName>
        <fullName evidence="4 5">Large ribosomal subunit protein bL32</fullName>
    </recommendedName>
</protein>
<evidence type="ECO:0000256" key="1">
    <source>
        <dbReference type="ARBA" id="ARBA00008560"/>
    </source>
</evidence>
<comment type="caution">
    <text evidence="6">The sequence shown here is derived from an EMBL/GenBank/DDBJ whole genome shotgun (WGS) entry which is preliminary data.</text>
</comment>
<dbReference type="GO" id="GO:0006412">
    <property type="term" value="P:translation"/>
    <property type="evidence" value="ECO:0007669"/>
    <property type="project" value="UniProtKB-UniRule"/>
</dbReference>
<evidence type="ECO:0000313" key="7">
    <source>
        <dbReference type="Proteomes" id="UP000187485"/>
    </source>
</evidence>
<dbReference type="GO" id="GO:0003735">
    <property type="term" value="F:structural constituent of ribosome"/>
    <property type="evidence" value="ECO:0007669"/>
    <property type="project" value="InterPro"/>
</dbReference>
<name>A0A1L8CXP0_9THEO</name>
<dbReference type="STRING" id="870242.cpu_22060"/>
<evidence type="ECO:0000256" key="5">
    <source>
        <dbReference type="HAMAP-Rule" id="MF_00340"/>
    </source>
</evidence>
<keyword evidence="2 5" id="KW-0689">Ribosomal protein</keyword>
<dbReference type="Pfam" id="PF01783">
    <property type="entry name" value="Ribosomal_L32p"/>
    <property type="match status" value="1"/>
</dbReference>
<keyword evidence="7" id="KW-1185">Reference proteome</keyword>
<dbReference type="Proteomes" id="UP000187485">
    <property type="component" value="Unassembled WGS sequence"/>
</dbReference>
<evidence type="ECO:0000313" key="6">
    <source>
        <dbReference type="EMBL" id="GAV23696.1"/>
    </source>
</evidence>
<dbReference type="OrthoDB" id="9812874at2"/>
<evidence type="ECO:0000256" key="4">
    <source>
        <dbReference type="ARBA" id="ARBA00035178"/>
    </source>
</evidence>